<dbReference type="Proteomes" id="UP001189624">
    <property type="component" value="Chromosome 3"/>
</dbReference>
<evidence type="ECO:0000313" key="2">
    <source>
        <dbReference type="Proteomes" id="UP001189624"/>
    </source>
</evidence>
<protein>
    <submittedName>
        <fullName evidence="1">Uncharacterized protein</fullName>
    </submittedName>
</protein>
<evidence type="ECO:0000313" key="1">
    <source>
        <dbReference type="EMBL" id="CAJ1938643.1"/>
    </source>
</evidence>
<dbReference type="EMBL" id="OY731400">
    <property type="protein sequence ID" value="CAJ1938643.1"/>
    <property type="molecule type" value="Genomic_DNA"/>
</dbReference>
<dbReference type="AlphaFoldDB" id="A0AA86S429"/>
<keyword evidence="2" id="KW-1185">Reference proteome</keyword>
<sequence length="54" mass="5995">GTQPLVWIPIISLVISHSYPPSIKYSYLFSTEAIICGHIVIGTRSTILTTLYTE</sequence>
<name>A0AA86S429_9FABA</name>
<accession>A0AA86S429</accession>
<gene>
    <name evidence="1" type="ORF">AYBTSS11_LOCUS8690</name>
</gene>
<reference evidence="1" key="1">
    <citation type="submission" date="2023-10" db="EMBL/GenBank/DDBJ databases">
        <authorList>
            <person name="Domelevo Entfellner J.-B."/>
        </authorList>
    </citation>
    <scope>NUCLEOTIDE SEQUENCE</scope>
</reference>
<organism evidence="1 2">
    <name type="scientific">Sphenostylis stenocarpa</name>
    <dbReference type="NCBI Taxonomy" id="92480"/>
    <lineage>
        <taxon>Eukaryota</taxon>
        <taxon>Viridiplantae</taxon>
        <taxon>Streptophyta</taxon>
        <taxon>Embryophyta</taxon>
        <taxon>Tracheophyta</taxon>
        <taxon>Spermatophyta</taxon>
        <taxon>Magnoliopsida</taxon>
        <taxon>eudicotyledons</taxon>
        <taxon>Gunneridae</taxon>
        <taxon>Pentapetalae</taxon>
        <taxon>rosids</taxon>
        <taxon>fabids</taxon>
        <taxon>Fabales</taxon>
        <taxon>Fabaceae</taxon>
        <taxon>Papilionoideae</taxon>
        <taxon>50 kb inversion clade</taxon>
        <taxon>NPAAA clade</taxon>
        <taxon>indigoferoid/millettioid clade</taxon>
        <taxon>Phaseoleae</taxon>
        <taxon>Sphenostylis</taxon>
    </lineage>
</organism>
<proteinExistence type="predicted"/>
<dbReference type="Gramene" id="rna-AYBTSS11_LOCUS8690">
    <property type="protein sequence ID" value="CAJ1938643.1"/>
    <property type="gene ID" value="gene-AYBTSS11_LOCUS8690"/>
</dbReference>
<feature type="non-terminal residue" evidence="1">
    <location>
        <position position="1"/>
    </location>
</feature>